<dbReference type="GeneID" id="54589052"/>
<dbReference type="EMBL" id="ML987198">
    <property type="protein sequence ID" value="KAF2246983.1"/>
    <property type="molecule type" value="Genomic_DNA"/>
</dbReference>
<organism evidence="2 3">
    <name type="scientific">Trematosphaeria pertusa</name>
    <dbReference type="NCBI Taxonomy" id="390896"/>
    <lineage>
        <taxon>Eukaryota</taxon>
        <taxon>Fungi</taxon>
        <taxon>Dikarya</taxon>
        <taxon>Ascomycota</taxon>
        <taxon>Pezizomycotina</taxon>
        <taxon>Dothideomycetes</taxon>
        <taxon>Pleosporomycetidae</taxon>
        <taxon>Pleosporales</taxon>
        <taxon>Massarineae</taxon>
        <taxon>Trematosphaeriaceae</taxon>
        <taxon>Trematosphaeria</taxon>
    </lineage>
</organism>
<sequence>MVYITSNATAEEVRTLAEHRKPQWARFLIITRERARPLVQAYPGLTWPHVPADKQIEFQDEVNKLLKEERIPEVDADIMRWRMAGCFRDLQRQAKPALSVSQNTPGSASAVQQEQSRPYDPVRDV</sequence>
<evidence type="ECO:0000256" key="1">
    <source>
        <dbReference type="SAM" id="MobiDB-lite"/>
    </source>
</evidence>
<protein>
    <submittedName>
        <fullName evidence="2">Uncharacterized protein</fullName>
    </submittedName>
</protein>
<dbReference type="RefSeq" id="XP_033681987.1">
    <property type="nucleotide sequence ID" value="XM_033835722.1"/>
</dbReference>
<name>A0A6A6IBW2_9PLEO</name>
<dbReference type="Proteomes" id="UP000800094">
    <property type="component" value="Unassembled WGS sequence"/>
</dbReference>
<proteinExistence type="predicted"/>
<feature type="region of interest" description="Disordered" evidence="1">
    <location>
        <begin position="94"/>
        <end position="125"/>
    </location>
</feature>
<dbReference type="OrthoDB" id="3796731at2759"/>
<reference evidence="2" key="1">
    <citation type="journal article" date="2020" name="Stud. Mycol.">
        <title>101 Dothideomycetes genomes: a test case for predicting lifestyles and emergence of pathogens.</title>
        <authorList>
            <person name="Haridas S."/>
            <person name="Albert R."/>
            <person name="Binder M."/>
            <person name="Bloem J."/>
            <person name="Labutti K."/>
            <person name="Salamov A."/>
            <person name="Andreopoulos B."/>
            <person name="Baker S."/>
            <person name="Barry K."/>
            <person name="Bills G."/>
            <person name="Bluhm B."/>
            <person name="Cannon C."/>
            <person name="Castanera R."/>
            <person name="Culley D."/>
            <person name="Daum C."/>
            <person name="Ezra D."/>
            <person name="Gonzalez J."/>
            <person name="Henrissat B."/>
            <person name="Kuo A."/>
            <person name="Liang C."/>
            <person name="Lipzen A."/>
            <person name="Lutzoni F."/>
            <person name="Magnuson J."/>
            <person name="Mondo S."/>
            <person name="Nolan M."/>
            <person name="Ohm R."/>
            <person name="Pangilinan J."/>
            <person name="Park H.-J."/>
            <person name="Ramirez L."/>
            <person name="Alfaro M."/>
            <person name="Sun H."/>
            <person name="Tritt A."/>
            <person name="Yoshinaga Y."/>
            <person name="Zwiers L.-H."/>
            <person name="Turgeon B."/>
            <person name="Goodwin S."/>
            <person name="Spatafora J."/>
            <person name="Crous P."/>
            <person name="Grigoriev I."/>
        </authorList>
    </citation>
    <scope>NUCLEOTIDE SEQUENCE</scope>
    <source>
        <strain evidence="2">CBS 122368</strain>
    </source>
</reference>
<feature type="compositionally biased region" description="Polar residues" evidence="1">
    <location>
        <begin position="99"/>
        <end position="116"/>
    </location>
</feature>
<dbReference type="AlphaFoldDB" id="A0A6A6IBW2"/>
<keyword evidence="3" id="KW-1185">Reference proteome</keyword>
<evidence type="ECO:0000313" key="2">
    <source>
        <dbReference type="EMBL" id="KAF2246983.1"/>
    </source>
</evidence>
<evidence type="ECO:0000313" key="3">
    <source>
        <dbReference type="Proteomes" id="UP000800094"/>
    </source>
</evidence>
<gene>
    <name evidence="2" type="ORF">BU26DRAFT_607117</name>
</gene>
<accession>A0A6A6IBW2</accession>